<feature type="transmembrane region" description="Helical" evidence="6">
    <location>
        <begin position="200"/>
        <end position="218"/>
    </location>
</feature>
<sequence>MLVLARMLQGISAAATWTAGLALLADVFPLQERGKAMGLALSGQAAGMLLGPTIGGALYQWGGYHLPFIIAASIALIDGILRITLLHNEPTSSSNQRISYRSILNMRSLFIMIGIIILGSALPSALEPTLPLYLQDTLHLSPGTIGLLFAVPTLAYGFTAPIIGTLSTKIGRKQTMAVGIALAALCFPFTVIVSHTALEIFVLAILGISFSLLLAPALPELTYLADKNGVHAYGILFTIYNTAYSIGMFFGPMLSGSLSDLFGLTNTFYIFSVLLLCYLCLFLWKMKKQN</sequence>
<feature type="transmembrane region" description="Helical" evidence="6">
    <location>
        <begin position="262"/>
        <end position="284"/>
    </location>
</feature>
<accession>A0A1Y3MKG9</accession>
<dbReference type="InterPro" id="IPR050930">
    <property type="entry name" value="MFS_Vesicular_Transporter"/>
</dbReference>
<dbReference type="AlphaFoldDB" id="A0A1Y3MKG9"/>
<dbReference type="PANTHER" id="PTHR23506">
    <property type="entry name" value="GH10249P"/>
    <property type="match status" value="1"/>
</dbReference>
<feature type="transmembrane region" description="Helical" evidence="6">
    <location>
        <begin position="65"/>
        <end position="85"/>
    </location>
</feature>
<dbReference type="InterPro" id="IPR011701">
    <property type="entry name" value="MFS"/>
</dbReference>
<dbReference type="GO" id="GO:0022857">
    <property type="term" value="F:transmembrane transporter activity"/>
    <property type="evidence" value="ECO:0007669"/>
    <property type="project" value="InterPro"/>
</dbReference>
<evidence type="ECO:0000256" key="2">
    <source>
        <dbReference type="ARBA" id="ARBA00022448"/>
    </source>
</evidence>
<gene>
    <name evidence="8" type="ORF">BW425_08220</name>
</gene>
<dbReference type="InterPro" id="IPR036259">
    <property type="entry name" value="MFS_trans_sf"/>
</dbReference>
<keyword evidence="5 6" id="KW-0472">Membrane</keyword>
<comment type="caution">
    <text evidence="8">The sequence shown here is derived from an EMBL/GenBank/DDBJ whole genome shotgun (WGS) entry which is preliminary data.</text>
</comment>
<feature type="transmembrane region" description="Helical" evidence="6">
    <location>
        <begin position="37"/>
        <end position="59"/>
    </location>
</feature>
<protein>
    <submittedName>
        <fullName evidence="8">MFS transporter</fullName>
    </submittedName>
</protein>
<evidence type="ECO:0000313" key="9">
    <source>
        <dbReference type="Proteomes" id="UP000195321"/>
    </source>
</evidence>
<dbReference type="PROSITE" id="PS50850">
    <property type="entry name" value="MFS"/>
    <property type="match status" value="1"/>
</dbReference>
<comment type="subcellular location">
    <subcellularLocation>
        <location evidence="1">Cell membrane</location>
        <topology evidence="1">Multi-pass membrane protein</topology>
    </subcellularLocation>
</comment>
<evidence type="ECO:0000313" key="8">
    <source>
        <dbReference type="EMBL" id="OUM49391.1"/>
    </source>
</evidence>
<dbReference type="Gene3D" id="1.20.1250.20">
    <property type="entry name" value="MFS general substrate transporter like domains"/>
    <property type="match status" value="2"/>
</dbReference>
<evidence type="ECO:0000256" key="3">
    <source>
        <dbReference type="ARBA" id="ARBA00022692"/>
    </source>
</evidence>
<proteinExistence type="predicted"/>
<organism evidence="8 9">
    <name type="scientific">Bacillus pseudomycoides</name>
    <dbReference type="NCBI Taxonomy" id="64104"/>
    <lineage>
        <taxon>Bacteria</taxon>
        <taxon>Bacillati</taxon>
        <taxon>Bacillota</taxon>
        <taxon>Bacilli</taxon>
        <taxon>Bacillales</taxon>
        <taxon>Bacillaceae</taxon>
        <taxon>Bacillus</taxon>
        <taxon>Bacillus cereus group</taxon>
    </lineage>
</organism>
<dbReference type="EMBL" id="MWPX01000006">
    <property type="protein sequence ID" value="OUM49391.1"/>
    <property type="molecule type" value="Genomic_DNA"/>
</dbReference>
<reference evidence="8 9" key="1">
    <citation type="submission" date="2017-02" db="EMBL/GenBank/DDBJ databases">
        <title>Bacillus pseudomycoides isolate FSL K6-0042.</title>
        <authorList>
            <person name="Kovac J."/>
        </authorList>
    </citation>
    <scope>NUCLEOTIDE SEQUENCE [LARGE SCALE GENOMIC DNA]</scope>
    <source>
        <strain evidence="8 9">FSL K6-0042</strain>
    </source>
</reference>
<evidence type="ECO:0000256" key="4">
    <source>
        <dbReference type="ARBA" id="ARBA00022989"/>
    </source>
</evidence>
<dbReference type="Pfam" id="PF07690">
    <property type="entry name" value="MFS_1"/>
    <property type="match status" value="1"/>
</dbReference>
<dbReference type="GO" id="GO:0005886">
    <property type="term" value="C:plasma membrane"/>
    <property type="evidence" value="ECO:0007669"/>
    <property type="project" value="UniProtKB-SubCell"/>
</dbReference>
<feature type="transmembrane region" description="Helical" evidence="6">
    <location>
        <begin position="145"/>
        <end position="164"/>
    </location>
</feature>
<keyword evidence="3 6" id="KW-0812">Transmembrane</keyword>
<dbReference type="InterPro" id="IPR020846">
    <property type="entry name" value="MFS_dom"/>
</dbReference>
<name>A0A1Y3MKG9_9BACI</name>
<feature type="transmembrane region" description="Helical" evidence="6">
    <location>
        <begin position="230"/>
        <end position="250"/>
    </location>
</feature>
<feature type="transmembrane region" description="Helical" evidence="6">
    <location>
        <begin position="106"/>
        <end position="125"/>
    </location>
</feature>
<keyword evidence="2" id="KW-0813">Transport</keyword>
<feature type="transmembrane region" description="Helical" evidence="6">
    <location>
        <begin position="6"/>
        <end position="25"/>
    </location>
</feature>
<keyword evidence="4 6" id="KW-1133">Transmembrane helix</keyword>
<evidence type="ECO:0000256" key="5">
    <source>
        <dbReference type="ARBA" id="ARBA00023136"/>
    </source>
</evidence>
<feature type="domain" description="Major facilitator superfamily (MFS) profile" evidence="7">
    <location>
        <begin position="1"/>
        <end position="290"/>
    </location>
</feature>
<dbReference type="Proteomes" id="UP000195321">
    <property type="component" value="Unassembled WGS sequence"/>
</dbReference>
<dbReference type="CDD" id="cd17325">
    <property type="entry name" value="MFS_MdtG_SLC18_like"/>
    <property type="match status" value="1"/>
</dbReference>
<evidence type="ECO:0000259" key="7">
    <source>
        <dbReference type="PROSITE" id="PS50850"/>
    </source>
</evidence>
<dbReference type="PANTHER" id="PTHR23506:SF23">
    <property type="entry name" value="GH10249P"/>
    <property type="match status" value="1"/>
</dbReference>
<evidence type="ECO:0000256" key="1">
    <source>
        <dbReference type="ARBA" id="ARBA00004651"/>
    </source>
</evidence>
<feature type="transmembrane region" description="Helical" evidence="6">
    <location>
        <begin position="176"/>
        <end position="194"/>
    </location>
</feature>
<dbReference type="SUPFAM" id="SSF103473">
    <property type="entry name" value="MFS general substrate transporter"/>
    <property type="match status" value="1"/>
</dbReference>
<evidence type="ECO:0000256" key="6">
    <source>
        <dbReference type="SAM" id="Phobius"/>
    </source>
</evidence>